<protein>
    <recommendedName>
        <fullName evidence="3">histidine kinase</fullName>
        <ecNumber evidence="3">2.7.13.3</ecNumber>
    </recommendedName>
</protein>
<dbReference type="PROSITE" id="PS50109">
    <property type="entry name" value="HIS_KIN"/>
    <property type="match status" value="1"/>
</dbReference>
<accession>W7UFQ5</accession>
<keyword evidence="5" id="KW-0808">Transferase</keyword>
<dbReference type="PATRIC" id="fig|1341157.4.peg.2214"/>
<evidence type="ECO:0000259" key="10">
    <source>
        <dbReference type="PROSITE" id="PS50109"/>
    </source>
</evidence>
<dbReference type="AlphaFoldDB" id="W7UFQ5"/>
<dbReference type="PANTHER" id="PTHR43547">
    <property type="entry name" value="TWO-COMPONENT HISTIDINE KINASE"/>
    <property type="match status" value="1"/>
</dbReference>
<dbReference type="Pfam" id="PF02518">
    <property type="entry name" value="HATPase_c"/>
    <property type="match status" value="1"/>
</dbReference>
<keyword evidence="6" id="KW-0418">Kinase</keyword>
<dbReference type="EC" id="2.7.13.3" evidence="3"/>
<evidence type="ECO:0000256" key="6">
    <source>
        <dbReference type="ARBA" id="ARBA00022777"/>
    </source>
</evidence>
<dbReference type="eggNOG" id="COG5002">
    <property type="taxonomic scope" value="Bacteria"/>
</dbReference>
<feature type="domain" description="Histidine kinase" evidence="10">
    <location>
        <begin position="266"/>
        <end position="483"/>
    </location>
</feature>
<dbReference type="SMART" id="SM00388">
    <property type="entry name" value="HisKA"/>
    <property type="match status" value="1"/>
</dbReference>
<dbReference type="CDD" id="cd00082">
    <property type="entry name" value="HisKA"/>
    <property type="match status" value="1"/>
</dbReference>
<dbReference type="PANTHER" id="PTHR43547:SF2">
    <property type="entry name" value="HYBRID SIGNAL TRANSDUCTION HISTIDINE KINASE C"/>
    <property type="match status" value="1"/>
</dbReference>
<keyword evidence="12" id="KW-1185">Reference proteome</keyword>
<comment type="subcellular location">
    <subcellularLocation>
        <location evidence="2">Membrane</location>
    </subcellularLocation>
</comment>
<dbReference type="InterPro" id="IPR036890">
    <property type="entry name" value="HATPase_C_sf"/>
</dbReference>
<feature type="transmembrane region" description="Helical" evidence="9">
    <location>
        <begin position="182"/>
        <end position="201"/>
    </location>
</feature>
<evidence type="ECO:0000256" key="4">
    <source>
        <dbReference type="ARBA" id="ARBA00022553"/>
    </source>
</evidence>
<dbReference type="FunFam" id="1.10.287.130:FF:000001">
    <property type="entry name" value="Two-component sensor histidine kinase"/>
    <property type="match status" value="1"/>
</dbReference>
<comment type="caution">
    <text evidence="11">The sequence shown here is derived from an EMBL/GenBank/DDBJ whole genome shotgun (WGS) entry which is preliminary data.</text>
</comment>
<evidence type="ECO:0000256" key="7">
    <source>
        <dbReference type="ARBA" id="ARBA00023012"/>
    </source>
</evidence>
<keyword evidence="9" id="KW-0812">Transmembrane</keyword>
<evidence type="ECO:0000313" key="12">
    <source>
        <dbReference type="Proteomes" id="UP000019365"/>
    </source>
</evidence>
<dbReference type="Gene3D" id="1.10.287.130">
    <property type="match status" value="1"/>
</dbReference>
<dbReference type="InterPro" id="IPR003661">
    <property type="entry name" value="HisK_dim/P_dom"/>
</dbReference>
<evidence type="ECO:0000256" key="8">
    <source>
        <dbReference type="ARBA" id="ARBA00023136"/>
    </source>
</evidence>
<keyword evidence="4" id="KW-0597">Phosphoprotein</keyword>
<evidence type="ECO:0000313" key="11">
    <source>
        <dbReference type="EMBL" id="EWM52758.1"/>
    </source>
</evidence>
<dbReference type="InterPro" id="IPR003594">
    <property type="entry name" value="HATPase_dom"/>
</dbReference>
<dbReference type="GO" id="GO:0000155">
    <property type="term" value="F:phosphorelay sensor kinase activity"/>
    <property type="evidence" value="ECO:0007669"/>
    <property type="project" value="InterPro"/>
</dbReference>
<dbReference type="InterPro" id="IPR036097">
    <property type="entry name" value="HisK_dim/P_sf"/>
</dbReference>
<dbReference type="CDD" id="cd00075">
    <property type="entry name" value="HATPase"/>
    <property type="match status" value="1"/>
</dbReference>
<evidence type="ECO:0000256" key="2">
    <source>
        <dbReference type="ARBA" id="ARBA00004370"/>
    </source>
</evidence>
<name>W7UFQ5_RUMFL</name>
<reference evidence="11 12" key="1">
    <citation type="journal article" date="2014" name="PLoS ONE">
        <title>Rumen cellulosomics: divergent fiber-degrading strategies revealed by comparative genome-wide analysis of six ruminococcal strains.</title>
        <authorList>
            <person name="Dassa B."/>
            <person name="Borovok I."/>
            <person name="Ruimy-Israeli V."/>
            <person name="Lamed R."/>
            <person name="Flint H.J."/>
            <person name="Duncan S.H."/>
            <person name="Henrissat B."/>
            <person name="Coutinho P."/>
            <person name="Morrison M."/>
            <person name="Mosoni P."/>
            <person name="Yeoman C.J."/>
            <person name="White B.A."/>
            <person name="Bayer E.A."/>
        </authorList>
    </citation>
    <scope>NUCLEOTIDE SEQUENCE [LARGE SCALE GENOMIC DNA]</scope>
    <source>
        <strain evidence="11 12">007c</strain>
    </source>
</reference>
<evidence type="ECO:0000256" key="3">
    <source>
        <dbReference type="ARBA" id="ARBA00012438"/>
    </source>
</evidence>
<dbReference type="InterPro" id="IPR004358">
    <property type="entry name" value="Sig_transdc_His_kin-like_C"/>
</dbReference>
<organism evidence="11 12">
    <name type="scientific">Ruminococcus flavefaciens 007c</name>
    <dbReference type="NCBI Taxonomy" id="1341157"/>
    <lineage>
        <taxon>Bacteria</taxon>
        <taxon>Bacillati</taxon>
        <taxon>Bacillota</taxon>
        <taxon>Clostridia</taxon>
        <taxon>Eubacteriales</taxon>
        <taxon>Oscillospiraceae</taxon>
        <taxon>Ruminococcus</taxon>
    </lineage>
</organism>
<keyword evidence="8 9" id="KW-0472">Membrane</keyword>
<dbReference type="EMBL" id="ATAX01000028">
    <property type="protein sequence ID" value="EWM52758.1"/>
    <property type="molecule type" value="Genomic_DNA"/>
</dbReference>
<dbReference type="SUPFAM" id="SSF55874">
    <property type="entry name" value="ATPase domain of HSP90 chaperone/DNA topoisomerase II/histidine kinase"/>
    <property type="match status" value="1"/>
</dbReference>
<keyword evidence="9" id="KW-1133">Transmembrane helix</keyword>
<dbReference type="InterPro" id="IPR005467">
    <property type="entry name" value="His_kinase_dom"/>
</dbReference>
<sequence length="488" mass="55379">MKGKKSSYYKLFIFIVFIVLSINILVGVILITVSSSVYKSTKLDELQSIGDLFINCMQDDYAETRDTRSAMTKNLHKKFSTKYHLMIYIYDENGNCVLSDADYNPDPKKVVKNSDRISAAEINSLNEKDYLGIETKSISANEPYMLYGTFFFLKGENDLIPTRMFAKIYGKSNSIDDFSIKIALFYTIFCIFSVTGQLLIIKRRLNKLSAYENEFRRISEMYAKRDFSEHIPTNVPYTTPEIADYVNAVAADVAKSEETSKTFIANVSHELRTPITTIGGFVDGILDGTIPKTRQNEYLVLVSKEIKRLRILISSMLNMSRFETGTLRPNFRDVNLTEIVIQTVLMFEKKIEDKNLEVEGLGSDRMSAEVDPDLIQQVVYNLVENAVKFINTGGTLSFRFERSINGICTIGIKNTGEGLKNDEISQVFDRFYKTDSSRGKDTTGLGLGLAISRKIVHLHHGHIVVKSVYGEYTEFLIQIPEKQPKKKG</sequence>
<evidence type="ECO:0000256" key="9">
    <source>
        <dbReference type="SAM" id="Phobius"/>
    </source>
</evidence>
<dbReference type="FunFam" id="3.30.565.10:FF:000006">
    <property type="entry name" value="Sensor histidine kinase WalK"/>
    <property type="match status" value="1"/>
</dbReference>
<gene>
    <name evidence="11" type="ORF">RF007C_14090</name>
</gene>
<dbReference type="Pfam" id="PF00512">
    <property type="entry name" value="HisKA"/>
    <property type="match status" value="1"/>
</dbReference>
<dbReference type="Proteomes" id="UP000019365">
    <property type="component" value="Unassembled WGS sequence"/>
</dbReference>
<proteinExistence type="predicted"/>
<dbReference type="PRINTS" id="PR00344">
    <property type="entry name" value="BCTRLSENSOR"/>
</dbReference>
<evidence type="ECO:0000256" key="1">
    <source>
        <dbReference type="ARBA" id="ARBA00000085"/>
    </source>
</evidence>
<dbReference type="OrthoDB" id="9813151at2"/>
<comment type="catalytic activity">
    <reaction evidence="1">
        <text>ATP + protein L-histidine = ADP + protein N-phospho-L-histidine.</text>
        <dbReference type="EC" id="2.7.13.3"/>
    </reaction>
</comment>
<dbReference type="SMART" id="SM00387">
    <property type="entry name" value="HATPase_c"/>
    <property type="match status" value="1"/>
</dbReference>
<dbReference type="GO" id="GO:0016020">
    <property type="term" value="C:membrane"/>
    <property type="evidence" value="ECO:0007669"/>
    <property type="project" value="UniProtKB-SubCell"/>
</dbReference>
<dbReference type="SUPFAM" id="SSF47384">
    <property type="entry name" value="Homodimeric domain of signal transducing histidine kinase"/>
    <property type="match status" value="1"/>
</dbReference>
<dbReference type="Gene3D" id="3.30.565.10">
    <property type="entry name" value="Histidine kinase-like ATPase, C-terminal domain"/>
    <property type="match status" value="1"/>
</dbReference>
<keyword evidence="7" id="KW-0902">Two-component regulatory system</keyword>
<feature type="transmembrane region" description="Helical" evidence="9">
    <location>
        <begin position="12"/>
        <end position="33"/>
    </location>
</feature>
<evidence type="ECO:0000256" key="5">
    <source>
        <dbReference type="ARBA" id="ARBA00022679"/>
    </source>
</evidence>